<organism evidence="1 2">
    <name type="scientific">Collybia nuda</name>
    <dbReference type="NCBI Taxonomy" id="64659"/>
    <lineage>
        <taxon>Eukaryota</taxon>
        <taxon>Fungi</taxon>
        <taxon>Dikarya</taxon>
        <taxon>Basidiomycota</taxon>
        <taxon>Agaricomycotina</taxon>
        <taxon>Agaricomycetes</taxon>
        <taxon>Agaricomycetidae</taxon>
        <taxon>Agaricales</taxon>
        <taxon>Tricholomatineae</taxon>
        <taxon>Clitocybaceae</taxon>
        <taxon>Collybia</taxon>
    </lineage>
</organism>
<reference evidence="1" key="1">
    <citation type="submission" date="2020-11" db="EMBL/GenBank/DDBJ databases">
        <authorList>
            <consortium name="DOE Joint Genome Institute"/>
            <person name="Ahrendt S."/>
            <person name="Riley R."/>
            <person name="Andreopoulos W."/>
            <person name="Labutti K."/>
            <person name="Pangilinan J."/>
            <person name="Ruiz-Duenas F.J."/>
            <person name="Barrasa J.M."/>
            <person name="Sanchez-Garcia M."/>
            <person name="Camarero S."/>
            <person name="Miyauchi S."/>
            <person name="Serrano A."/>
            <person name="Linde D."/>
            <person name="Babiker R."/>
            <person name="Drula E."/>
            <person name="Ayuso-Fernandez I."/>
            <person name="Pacheco R."/>
            <person name="Padilla G."/>
            <person name="Ferreira P."/>
            <person name="Barriuso J."/>
            <person name="Kellner H."/>
            <person name="Castanera R."/>
            <person name="Alfaro M."/>
            <person name="Ramirez L."/>
            <person name="Pisabarro A.G."/>
            <person name="Kuo A."/>
            <person name="Tritt A."/>
            <person name="Lipzen A."/>
            <person name="He G."/>
            <person name="Yan M."/>
            <person name="Ng V."/>
            <person name="Cullen D."/>
            <person name="Martin F."/>
            <person name="Rosso M.-N."/>
            <person name="Henrissat B."/>
            <person name="Hibbett D."/>
            <person name="Martinez A.T."/>
            <person name="Grigoriev I.V."/>
        </authorList>
    </citation>
    <scope>NUCLEOTIDE SEQUENCE</scope>
    <source>
        <strain evidence="1">CBS 247.69</strain>
    </source>
</reference>
<proteinExistence type="predicted"/>
<sequence length="63" mass="7166">MNLRRMKRLGLLTFGYTLQLYPVFGSLGGSMYSWPSFHPSSVPSHIAKTHKILSYPRSTARSH</sequence>
<dbReference type="EMBL" id="MU150351">
    <property type="protein sequence ID" value="KAF9458037.1"/>
    <property type="molecule type" value="Genomic_DNA"/>
</dbReference>
<protein>
    <submittedName>
        <fullName evidence="1">Uncharacterized protein</fullName>
    </submittedName>
</protein>
<dbReference type="AlphaFoldDB" id="A0A9P5XWU6"/>
<accession>A0A9P5XWU6</accession>
<evidence type="ECO:0000313" key="2">
    <source>
        <dbReference type="Proteomes" id="UP000807353"/>
    </source>
</evidence>
<gene>
    <name evidence="1" type="ORF">BDZ94DRAFT_1271657</name>
</gene>
<dbReference type="Proteomes" id="UP000807353">
    <property type="component" value="Unassembled WGS sequence"/>
</dbReference>
<evidence type="ECO:0000313" key="1">
    <source>
        <dbReference type="EMBL" id="KAF9458037.1"/>
    </source>
</evidence>
<keyword evidence="2" id="KW-1185">Reference proteome</keyword>
<name>A0A9P5XWU6_9AGAR</name>
<comment type="caution">
    <text evidence="1">The sequence shown here is derived from an EMBL/GenBank/DDBJ whole genome shotgun (WGS) entry which is preliminary data.</text>
</comment>